<evidence type="ECO:0000313" key="2">
    <source>
        <dbReference type="EMBL" id="QDV21004.1"/>
    </source>
</evidence>
<name>A0A518FXJ0_9PLAN</name>
<evidence type="ECO:0000313" key="3">
    <source>
        <dbReference type="Proteomes" id="UP000320839"/>
    </source>
</evidence>
<sequence length="156" mass="18475">MKNDSAILQAYSPSIWSQISSVLCFVILLPTILFLNLPWIGGLALFVLAFLMSLFLYGRHFRFDRQTRQIRVTRAWFYWFRTSSSVFDFNDVQSIEIARRYPAGDEVQLKMLHRTYYFNALDVDRFFLRLCQFFPQFTPPAPRTSQTDYQETPSTQ</sequence>
<keyword evidence="1" id="KW-1133">Transmembrane helix</keyword>
<organism evidence="2 3">
    <name type="scientific">Gimesia panareensis</name>
    <dbReference type="NCBI Taxonomy" id="2527978"/>
    <lineage>
        <taxon>Bacteria</taxon>
        <taxon>Pseudomonadati</taxon>
        <taxon>Planctomycetota</taxon>
        <taxon>Planctomycetia</taxon>
        <taxon>Planctomycetales</taxon>
        <taxon>Planctomycetaceae</taxon>
        <taxon>Gimesia</taxon>
    </lineage>
</organism>
<proteinExistence type="predicted"/>
<accession>A0A518FXJ0</accession>
<feature type="transmembrane region" description="Helical" evidence="1">
    <location>
        <begin position="39"/>
        <end position="58"/>
    </location>
</feature>
<reference evidence="2 3" key="1">
    <citation type="submission" date="2019-02" db="EMBL/GenBank/DDBJ databases">
        <title>Deep-cultivation of Planctomycetes and their phenomic and genomic characterization uncovers novel biology.</title>
        <authorList>
            <person name="Wiegand S."/>
            <person name="Jogler M."/>
            <person name="Boedeker C."/>
            <person name="Pinto D."/>
            <person name="Vollmers J."/>
            <person name="Rivas-Marin E."/>
            <person name="Kohn T."/>
            <person name="Peeters S.H."/>
            <person name="Heuer A."/>
            <person name="Rast P."/>
            <person name="Oberbeckmann S."/>
            <person name="Bunk B."/>
            <person name="Jeske O."/>
            <person name="Meyerdierks A."/>
            <person name="Storesund J.E."/>
            <person name="Kallscheuer N."/>
            <person name="Luecker S."/>
            <person name="Lage O.M."/>
            <person name="Pohl T."/>
            <person name="Merkel B.J."/>
            <person name="Hornburger P."/>
            <person name="Mueller R.-W."/>
            <person name="Bruemmer F."/>
            <person name="Labrenz M."/>
            <person name="Spormann A.M."/>
            <person name="Op den Camp H."/>
            <person name="Overmann J."/>
            <person name="Amann R."/>
            <person name="Jetten M.S.M."/>
            <person name="Mascher T."/>
            <person name="Medema M.H."/>
            <person name="Devos D.P."/>
            <person name="Kaster A.-K."/>
            <person name="Ovreas L."/>
            <person name="Rohde M."/>
            <person name="Galperin M.Y."/>
            <person name="Jogler C."/>
        </authorList>
    </citation>
    <scope>NUCLEOTIDE SEQUENCE [LARGE SCALE GENOMIC DNA]</scope>
    <source>
        <strain evidence="2 3">Pan153</strain>
    </source>
</reference>
<dbReference type="RefSeq" id="WP_145459594.1">
    <property type="nucleotide sequence ID" value="NZ_CP036317.1"/>
</dbReference>
<evidence type="ECO:0000256" key="1">
    <source>
        <dbReference type="SAM" id="Phobius"/>
    </source>
</evidence>
<protein>
    <submittedName>
        <fullName evidence="2">Uncharacterized protein</fullName>
    </submittedName>
</protein>
<keyword evidence="1" id="KW-0812">Transmembrane</keyword>
<keyword evidence="1" id="KW-0472">Membrane</keyword>
<gene>
    <name evidence="2" type="ORF">Pan153_56860</name>
</gene>
<feature type="transmembrane region" description="Helical" evidence="1">
    <location>
        <begin position="15"/>
        <end position="33"/>
    </location>
</feature>
<dbReference type="AlphaFoldDB" id="A0A518FXJ0"/>
<dbReference type="Proteomes" id="UP000320839">
    <property type="component" value="Chromosome"/>
</dbReference>
<dbReference type="EMBL" id="CP036317">
    <property type="protein sequence ID" value="QDV21004.1"/>
    <property type="molecule type" value="Genomic_DNA"/>
</dbReference>